<evidence type="ECO:0000313" key="7">
    <source>
        <dbReference type="Proteomes" id="UP001321700"/>
    </source>
</evidence>
<keyword evidence="7" id="KW-1185">Reference proteome</keyword>
<dbReference type="PANTHER" id="PTHR44688:SF16">
    <property type="entry name" value="DNA-BINDING TRANSCRIPTIONAL ACTIVATOR DEVR_DOSR"/>
    <property type="match status" value="1"/>
</dbReference>
<dbReference type="RefSeq" id="WP_313875355.1">
    <property type="nucleotide sequence ID" value="NZ_JAVBIK010000001.1"/>
</dbReference>
<dbReference type="Proteomes" id="UP001321700">
    <property type="component" value="Unassembled WGS sequence"/>
</dbReference>
<evidence type="ECO:0000256" key="2">
    <source>
        <dbReference type="ARBA" id="ARBA00023125"/>
    </source>
</evidence>
<dbReference type="EMBL" id="JAVBIK010000001">
    <property type="protein sequence ID" value="MDT7519688.1"/>
    <property type="molecule type" value="Genomic_DNA"/>
</dbReference>
<dbReference type="InterPro" id="IPR036388">
    <property type="entry name" value="WH-like_DNA-bd_sf"/>
</dbReference>
<dbReference type="InterPro" id="IPR016032">
    <property type="entry name" value="Sig_transdc_resp-reg_C-effctor"/>
</dbReference>
<feature type="region of interest" description="Disordered" evidence="4">
    <location>
        <begin position="181"/>
        <end position="203"/>
    </location>
</feature>
<sequence>MSLLPSLSTEDLHHYHRVVTHSVEVRSHFDMLIWLQGDMQKYLPHDILIAAWGDFSTGHVQHDIISALSGVRSHAAQSELLSPLMVSLFNRWAEFGKKPFSLNAGDSGFSLDEFGLKSALGGALLKMRSATIHGITDERGSHDCVYVVFSARKQFTDLERNAMAMVLPYIDTALRQVEHLPHQSGVSSSAPANPAAETKIPEPDVLTEREAEILKWVALGKTNPEIGSILDISAFTVKNHMQRVFKKLDVSNRAQAVGKFRAWVNHV</sequence>
<keyword evidence="3" id="KW-0804">Transcription</keyword>
<reference evidence="6 7" key="1">
    <citation type="submission" date="2023-08" db="EMBL/GenBank/DDBJ databases">
        <title>Rhodoferax potami sp. nov. and Rhodoferax mekongensis sp. nov., isolated from the Mekong River in Thailand.</title>
        <authorList>
            <person name="Kitikhun S."/>
            <person name="Charoenyingcharoen P."/>
            <person name="Siriarchawattana P."/>
            <person name="Likhitrattanapisal S."/>
            <person name="Nilsakha T."/>
            <person name="Chanpet A."/>
            <person name="Rattanawaree P."/>
            <person name="Ingsriswang S."/>
        </authorList>
    </citation>
    <scope>NUCLEOTIDE SEQUENCE [LARGE SCALE GENOMIC DNA]</scope>
    <source>
        <strain evidence="6 7">TBRC 17660</strain>
    </source>
</reference>
<dbReference type="InterPro" id="IPR017470">
    <property type="entry name" value="Tscrpt_reg_EpsA"/>
</dbReference>
<dbReference type="SMART" id="SM00421">
    <property type="entry name" value="HTH_LUXR"/>
    <property type="match status" value="1"/>
</dbReference>
<dbReference type="PROSITE" id="PS00622">
    <property type="entry name" value="HTH_LUXR_1"/>
    <property type="match status" value="1"/>
</dbReference>
<keyword evidence="2" id="KW-0238">DNA-binding</keyword>
<dbReference type="PRINTS" id="PR00038">
    <property type="entry name" value="HTHLUXR"/>
</dbReference>
<accession>A0ABU3KQS4</accession>
<protein>
    <submittedName>
        <fullName evidence="6">Transcriptional regulator EpsA</fullName>
    </submittedName>
</protein>
<feature type="domain" description="HTH luxR-type" evidence="5">
    <location>
        <begin position="199"/>
        <end position="264"/>
    </location>
</feature>
<organism evidence="6 7">
    <name type="scientific">Rhodoferax potami</name>
    <dbReference type="NCBI Taxonomy" id="3068338"/>
    <lineage>
        <taxon>Bacteria</taxon>
        <taxon>Pseudomonadati</taxon>
        <taxon>Pseudomonadota</taxon>
        <taxon>Betaproteobacteria</taxon>
        <taxon>Burkholderiales</taxon>
        <taxon>Comamonadaceae</taxon>
        <taxon>Rhodoferax</taxon>
    </lineage>
</organism>
<dbReference type="PROSITE" id="PS50043">
    <property type="entry name" value="HTH_LUXR_2"/>
    <property type="match status" value="1"/>
</dbReference>
<dbReference type="InterPro" id="IPR000792">
    <property type="entry name" value="Tscrpt_reg_LuxR_C"/>
</dbReference>
<evidence type="ECO:0000256" key="3">
    <source>
        <dbReference type="ARBA" id="ARBA00023163"/>
    </source>
</evidence>
<evidence type="ECO:0000259" key="5">
    <source>
        <dbReference type="PROSITE" id="PS50043"/>
    </source>
</evidence>
<keyword evidence="1" id="KW-0805">Transcription regulation</keyword>
<gene>
    <name evidence="6" type="primary">epsA</name>
    <name evidence="6" type="ORF">RAE19_13370</name>
</gene>
<dbReference type="SUPFAM" id="SSF46894">
    <property type="entry name" value="C-terminal effector domain of the bipartite response regulators"/>
    <property type="match status" value="1"/>
</dbReference>
<proteinExistence type="predicted"/>
<dbReference type="Gene3D" id="1.10.10.10">
    <property type="entry name" value="Winged helix-like DNA-binding domain superfamily/Winged helix DNA-binding domain"/>
    <property type="match status" value="1"/>
</dbReference>
<evidence type="ECO:0000313" key="6">
    <source>
        <dbReference type="EMBL" id="MDT7519688.1"/>
    </source>
</evidence>
<dbReference type="NCBIfam" id="TIGR03020">
    <property type="entry name" value="EpsA"/>
    <property type="match status" value="1"/>
</dbReference>
<dbReference type="CDD" id="cd06170">
    <property type="entry name" value="LuxR_C_like"/>
    <property type="match status" value="1"/>
</dbReference>
<comment type="caution">
    <text evidence="6">The sequence shown here is derived from an EMBL/GenBank/DDBJ whole genome shotgun (WGS) entry which is preliminary data.</text>
</comment>
<name>A0ABU3KQS4_9BURK</name>
<evidence type="ECO:0000256" key="4">
    <source>
        <dbReference type="SAM" id="MobiDB-lite"/>
    </source>
</evidence>
<dbReference type="Pfam" id="PF00196">
    <property type="entry name" value="GerE"/>
    <property type="match status" value="1"/>
</dbReference>
<evidence type="ECO:0000256" key="1">
    <source>
        <dbReference type="ARBA" id="ARBA00023015"/>
    </source>
</evidence>
<dbReference type="PANTHER" id="PTHR44688">
    <property type="entry name" value="DNA-BINDING TRANSCRIPTIONAL ACTIVATOR DEVR_DOSR"/>
    <property type="match status" value="1"/>
</dbReference>